<dbReference type="InterPro" id="IPR002410">
    <property type="entry name" value="Peptidase_S33"/>
</dbReference>
<dbReference type="PANTHER" id="PTHR43248">
    <property type="entry name" value="2-SUCCINYL-6-HYDROXY-2,4-CYCLOHEXADIENE-1-CARBOXYLATE SYNTHASE"/>
    <property type="match status" value="1"/>
</dbReference>
<dbReference type="InterPro" id="IPR029058">
    <property type="entry name" value="AB_hydrolase_fold"/>
</dbReference>
<dbReference type="PANTHER" id="PTHR43248:SF2">
    <property type="entry name" value="PROLYL AMINOPEPTIDASE"/>
    <property type="match status" value="1"/>
</dbReference>
<evidence type="ECO:0000259" key="3">
    <source>
        <dbReference type="Pfam" id="PF00561"/>
    </source>
</evidence>
<dbReference type="GO" id="GO:0006508">
    <property type="term" value="P:proteolysis"/>
    <property type="evidence" value="ECO:0007669"/>
    <property type="project" value="InterPro"/>
</dbReference>
<feature type="domain" description="AB hydrolase-1" evidence="3">
    <location>
        <begin position="56"/>
        <end position="200"/>
    </location>
</feature>
<comment type="similarity">
    <text evidence="1">Belongs to the peptidase S33 family.</text>
</comment>
<keyword evidence="4" id="KW-0645">Protease</keyword>
<accession>A0A931DC75</accession>
<keyword evidence="4" id="KW-0031">Aminopeptidase</keyword>
<gene>
    <name evidence="4" type="ORF">IW252_002519</name>
</gene>
<dbReference type="AlphaFoldDB" id="A0A931DC75"/>
<comment type="caution">
    <text evidence="4">The sequence shown here is derived from an EMBL/GenBank/DDBJ whole genome shotgun (WGS) entry which is preliminary data.</text>
</comment>
<dbReference type="Pfam" id="PF00561">
    <property type="entry name" value="Abhydrolase_1"/>
    <property type="match status" value="1"/>
</dbReference>
<dbReference type="PRINTS" id="PR00793">
    <property type="entry name" value="PROAMNOPTASE"/>
</dbReference>
<dbReference type="InterPro" id="IPR051601">
    <property type="entry name" value="Serine_prot/Carboxylest_S33"/>
</dbReference>
<dbReference type="EC" id="3.4.11.5" evidence="4"/>
<dbReference type="Proteomes" id="UP000625033">
    <property type="component" value="Unassembled WGS sequence"/>
</dbReference>
<sequence length="442" mass="48652">MGHRIAATHTYRGLRATEHYLDVPVDYAHPEGEQITLFARELVSTEVPDAEQLPYLLYLQGGPGGAGPRVTSLSGWIGEAAKSFRVILMDQRGTGLSSPINRQSLPLRGDVDAQVAYLRHFRADSIVHDAEALRRALGLERWSTLGQSYGGFITLTYLSLAPEGLERCLVTGGLAALTGHAERIYRHTYPRMAARAAEYFGWYPEDRVTLDRVFAHVDQVSEQLPDGRPVTRGVVQMLGNHFGGNTRVHALHHTLEQAFVETVDGPRLSDAFLDALHQQASRAANPLYALMHESIYGQSTLGVSDDGRVETAWAAQRVAEEFPDFLPDAEQPLLTGEMVFDWFFEYDPALAPLRGVAEALNAVNDWEDLYDLDVLATNTVPVAAAVYTDDVYVDRDLSLETAGRVRGLKVWETDAFHHDGIADDGAAIFARLLTMTQPAAGA</sequence>
<keyword evidence="2 4" id="KW-0378">Hydrolase</keyword>
<evidence type="ECO:0000256" key="1">
    <source>
        <dbReference type="ARBA" id="ARBA00010088"/>
    </source>
</evidence>
<name>A0A931DC75_9MICC</name>
<reference evidence="4" key="1">
    <citation type="submission" date="2020-11" db="EMBL/GenBank/DDBJ databases">
        <title>Sequencing the genomes of 1000 actinobacteria strains.</title>
        <authorList>
            <person name="Klenk H.-P."/>
        </authorList>
    </citation>
    <scope>NUCLEOTIDE SEQUENCE</scope>
    <source>
        <strain evidence="4">DSM 26152</strain>
    </source>
</reference>
<protein>
    <submittedName>
        <fullName evidence="4">Proline iminopeptidase</fullName>
        <ecNumber evidence="4">3.4.11.5</ecNumber>
    </submittedName>
</protein>
<proteinExistence type="inferred from homology"/>
<dbReference type="RefSeq" id="WP_196836904.1">
    <property type="nucleotide sequence ID" value="NZ_JADOTZ010000001.1"/>
</dbReference>
<dbReference type="InterPro" id="IPR000073">
    <property type="entry name" value="AB_hydrolase_1"/>
</dbReference>
<keyword evidence="5" id="KW-1185">Reference proteome</keyword>
<evidence type="ECO:0000313" key="4">
    <source>
        <dbReference type="EMBL" id="MBG6085752.1"/>
    </source>
</evidence>
<dbReference type="GO" id="GO:0004177">
    <property type="term" value="F:aminopeptidase activity"/>
    <property type="evidence" value="ECO:0007669"/>
    <property type="project" value="UniProtKB-KW"/>
</dbReference>
<dbReference type="Gene3D" id="3.40.50.1820">
    <property type="entry name" value="alpha/beta hydrolase"/>
    <property type="match status" value="1"/>
</dbReference>
<organism evidence="4 5">
    <name type="scientific">Zhihengliuella flava</name>
    <dbReference type="NCBI Taxonomy" id="1285193"/>
    <lineage>
        <taxon>Bacteria</taxon>
        <taxon>Bacillati</taxon>
        <taxon>Actinomycetota</taxon>
        <taxon>Actinomycetes</taxon>
        <taxon>Micrococcales</taxon>
        <taxon>Micrococcaceae</taxon>
        <taxon>Zhihengliuella</taxon>
    </lineage>
</organism>
<evidence type="ECO:0000256" key="2">
    <source>
        <dbReference type="ARBA" id="ARBA00022801"/>
    </source>
</evidence>
<dbReference type="EMBL" id="JADOTZ010000001">
    <property type="protein sequence ID" value="MBG6085752.1"/>
    <property type="molecule type" value="Genomic_DNA"/>
</dbReference>
<evidence type="ECO:0000313" key="5">
    <source>
        <dbReference type="Proteomes" id="UP000625033"/>
    </source>
</evidence>
<dbReference type="SUPFAM" id="SSF53474">
    <property type="entry name" value="alpha/beta-Hydrolases"/>
    <property type="match status" value="1"/>
</dbReference>